<protein>
    <submittedName>
        <fullName evidence="2">Glycosyl hydrolase family 49</fullName>
    </submittedName>
</protein>
<dbReference type="InterPro" id="IPR036116">
    <property type="entry name" value="FN3_sf"/>
</dbReference>
<dbReference type="InterPro" id="IPR012334">
    <property type="entry name" value="Pectin_lyas_fold"/>
</dbReference>
<dbReference type="InterPro" id="IPR003961">
    <property type="entry name" value="FN3_dom"/>
</dbReference>
<gene>
    <name evidence="2" type="ORF">BC781_10825</name>
</gene>
<feature type="signal peptide" evidence="1">
    <location>
        <begin position="1"/>
        <end position="22"/>
    </location>
</feature>
<dbReference type="InterPro" id="IPR035953">
    <property type="entry name" value="Dextranase_N-ter"/>
</dbReference>
<dbReference type="GO" id="GO:0016787">
    <property type="term" value="F:hydrolase activity"/>
    <property type="evidence" value="ECO:0007669"/>
    <property type="project" value="UniProtKB-KW"/>
</dbReference>
<organism evidence="2 3">
    <name type="scientific">Sediminitomix flava</name>
    <dbReference type="NCBI Taxonomy" id="379075"/>
    <lineage>
        <taxon>Bacteria</taxon>
        <taxon>Pseudomonadati</taxon>
        <taxon>Bacteroidota</taxon>
        <taxon>Cytophagia</taxon>
        <taxon>Cytophagales</taxon>
        <taxon>Flammeovirgaceae</taxon>
        <taxon>Sediminitomix</taxon>
    </lineage>
</organism>
<dbReference type="InterPro" id="IPR035992">
    <property type="entry name" value="Ricin_B-like_lectins"/>
</dbReference>
<keyword evidence="3" id="KW-1185">Reference proteome</keyword>
<dbReference type="Gene3D" id="2.60.350.10">
    <property type="entry name" value="Dextranase, N-terminal"/>
    <property type="match status" value="1"/>
</dbReference>
<evidence type="ECO:0000313" key="3">
    <source>
        <dbReference type="Proteomes" id="UP000245535"/>
    </source>
</evidence>
<dbReference type="Proteomes" id="UP000245535">
    <property type="component" value="Unassembled WGS sequence"/>
</dbReference>
<evidence type="ECO:0000313" key="2">
    <source>
        <dbReference type="EMBL" id="PWJ37890.1"/>
    </source>
</evidence>
<reference evidence="2 3" key="1">
    <citation type="submission" date="2018-03" db="EMBL/GenBank/DDBJ databases">
        <title>Genomic Encyclopedia of Archaeal and Bacterial Type Strains, Phase II (KMG-II): from individual species to whole genera.</title>
        <authorList>
            <person name="Goeker M."/>
        </authorList>
    </citation>
    <scope>NUCLEOTIDE SEQUENCE [LARGE SCALE GENOMIC DNA]</scope>
    <source>
        <strain evidence="2 3">DSM 28229</strain>
    </source>
</reference>
<dbReference type="InterPro" id="IPR011050">
    <property type="entry name" value="Pectin_lyase_fold/virulence"/>
</dbReference>
<dbReference type="Gene3D" id="2.160.20.10">
    <property type="entry name" value="Single-stranded right-handed beta-helix, Pectin lyase-like"/>
    <property type="match status" value="1"/>
</dbReference>
<feature type="chain" id="PRO_5016328846" evidence="1">
    <location>
        <begin position="23"/>
        <end position="1083"/>
    </location>
</feature>
<dbReference type="OrthoDB" id="9795222at2"/>
<dbReference type="EMBL" id="QGDO01000008">
    <property type="protein sequence ID" value="PWJ37890.1"/>
    <property type="molecule type" value="Genomic_DNA"/>
</dbReference>
<accession>A0A315ZSR5</accession>
<dbReference type="SUPFAM" id="SSF51126">
    <property type="entry name" value="Pectin lyase-like"/>
    <property type="match status" value="1"/>
</dbReference>
<dbReference type="SUPFAM" id="SSF50370">
    <property type="entry name" value="Ricin B-like lectins"/>
    <property type="match status" value="1"/>
</dbReference>
<dbReference type="Gene3D" id="2.80.10.50">
    <property type="match status" value="1"/>
</dbReference>
<dbReference type="AlphaFoldDB" id="A0A315ZSR5"/>
<dbReference type="RefSeq" id="WP_109622012.1">
    <property type="nucleotide sequence ID" value="NZ_QGDO01000008.1"/>
</dbReference>
<dbReference type="Gene3D" id="2.60.40.10">
    <property type="entry name" value="Immunoglobulins"/>
    <property type="match status" value="2"/>
</dbReference>
<keyword evidence="1" id="KW-0732">Signal</keyword>
<dbReference type="CDD" id="cd00063">
    <property type="entry name" value="FN3"/>
    <property type="match status" value="1"/>
</dbReference>
<dbReference type="SUPFAM" id="SSF49265">
    <property type="entry name" value="Fibronectin type III"/>
    <property type="match status" value="1"/>
</dbReference>
<dbReference type="InterPro" id="IPR013783">
    <property type="entry name" value="Ig-like_fold"/>
</dbReference>
<evidence type="ECO:0000256" key="1">
    <source>
        <dbReference type="SAM" id="SignalP"/>
    </source>
</evidence>
<keyword evidence="2" id="KW-0378">Hydrolase</keyword>
<proteinExistence type="predicted"/>
<dbReference type="CDD" id="cd00257">
    <property type="entry name" value="beta-trefoil_FSCN-like"/>
    <property type="match status" value="1"/>
</dbReference>
<name>A0A315ZSR5_SEDFL</name>
<sequence length="1083" mass="122641">MRIILHYTLLLFTFIAPSFALAQLETVSWPESQDVLSDRYRVRMRLVNSTGDSQWKDVETLMSIPRNYDVEKHGFPAEDFKMEGNELIHKIAGGDACTDFLEDRNLSFIPFAFEGKIEVEVTKLYGESAERVEITPSAFEINPHYFTGKTVRFFMEKPEYISVNFVANDNKDNDRFNGFNIKYGLMLFGDQLEKNAAYSIPSPTGSGVVVWDNDLDLDVILNADIIYFPPGDHKMKDHKENNNEWIKDASLEKSLPLYHGQLRLRKEGQKVYIAPGAYVRGAFNANGNKNCWLYGRGIISGRDYLMHEIIHYDGEQSNGVWIQTTQTKAAFCHFSDGAQYHGVIFKEAFHHTCPSGKNTTIRDIKIIGWCSNNDGIRPSRDSNVDHIFIKTSDDYDYARDDHSVTNSVFWPGVNGAIGMLGWGNLGSGYAKYKNNYLINSEWSSENKKNTGFIGSVADDGIKLENNIIENLNIESPTAYLVNATLENKNNYKEGYLRNFLFKNIKTSHPFMLPNGTFVKQDMKGLKNNWIEGWVFTNLVVGGELVTWENYKDYFDLNLVGDNGTNVDEKNWVRNITFNSQGDIHEITVTSNQGGTFAPQGKDRLIDCPSGTDQTFFFTPNEGYKIKEVLLDGVSQGHIQSLHLANVTANHEIEVIFEAGENVFDNSPFSAPDCTNLQGIGQLGASHADCDYVFLEWGADPCATSYIVKKRLKDTGDFQEIGTTESAFFRDEDIEENTTYEYVVVSQNDSEEKESSIMQLIMEECGTQACTFQDIDQLDLKIKNCGEVQLSWSSQRCVENYIVERKEEGEAEFSILETITETSYTDTNVVEGVTYTYQIKPVFGELVGSSAQPTIVIPACISGSYFQLINKVSGHVLRPFSQEQSAIAQIEISAADVWSVWKMEPQGAGFVSFKNMNTGKYLSMLSDVEGENITTSLSAGNNEKWEIIYSYDGYFRLYNPSIQRYIRAKSTEEMLNQPNGEIWVEVSSKYEEDDLMQWTVASVSYADYITSSDDQLRENKVSPNPIQDYIDLIYDLPSFDRYIYSASGTLVKRFGVNQKLDVRNLSSGLYILVCGNERYKFVKN</sequence>
<comment type="caution">
    <text evidence="2">The sequence shown here is derived from an EMBL/GenBank/DDBJ whole genome shotgun (WGS) entry which is preliminary data.</text>
</comment>